<feature type="compositionally biased region" description="Basic and acidic residues" evidence="5">
    <location>
        <begin position="242"/>
        <end position="263"/>
    </location>
</feature>
<dbReference type="HAMAP" id="MF_01813">
    <property type="entry name" value="MenG_UbiE_methyltr"/>
    <property type="match status" value="1"/>
</dbReference>
<proteinExistence type="inferred from homology"/>
<comment type="caution">
    <text evidence="4">Lacks conserved residue(s) required for the propagation of feature annotation.</text>
</comment>
<dbReference type="GO" id="GO:0009234">
    <property type="term" value="P:menaquinone biosynthetic process"/>
    <property type="evidence" value="ECO:0007669"/>
    <property type="project" value="UniProtKB-UniRule"/>
</dbReference>
<evidence type="ECO:0000256" key="3">
    <source>
        <dbReference type="ARBA" id="ARBA00022691"/>
    </source>
</evidence>
<evidence type="ECO:0000256" key="1">
    <source>
        <dbReference type="ARBA" id="ARBA00022603"/>
    </source>
</evidence>
<evidence type="ECO:0000256" key="5">
    <source>
        <dbReference type="SAM" id="MobiDB-lite"/>
    </source>
</evidence>
<evidence type="ECO:0000313" key="6">
    <source>
        <dbReference type="EMBL" id="BAS28769.1"/>
    </source>
</evidence>
<organism evidence="6 7">
    <name type="scientific">Limnochorda pilosa</name>
    <dbReference type="NCBI Taxonomy" id="1555112"/>
    <lineage>
        <taxon>Bacteria</taxon>
        <taxon>Bacillati</taxon>
        <taxon>Bacillota</taxon>
        <taxon>Limnochordia</taxon>
        <taxon>Limnochordales</taxon>
        <taxon>Limnochordaceae</taxon>
        <taxon>Limnochorda</taxon>
    </lineage>
</organism>
<dbReference type="KEGG" id="lpil:LIP_2940"/>
<evidence type="ECO:0000313" key="7">
    <source>
        <dbReference type="Proteomes" id="UP000065807"/>
    </source>
</evidence>
<dbReference type="NCBIfam" id="NF001244">
    <property type="entry name" value="PRK00216.1-5"/>
    <property type="match status" value="1"/>
</dbReference>
<dbReference type="PROSITE" id="PS01184">
    <property type="entry name" value="UBIE_2"/>
    <property type="match status" value="1"/>
</dbReference>
<dbReference type="Proteomes" id="UP000065807">
    <property type="component" value="Chromosome"/>
</dbReference>
<comment type="function">
    <text evidence="4">Methyltransferase required for the conversion of demethylmenaquinol (DMKH2) to menaquinol (MKH2).</text>
</comment>
<dbReference type="InterPro" id="IPR023576">
    <property type="entry name" value="UbiE/COQ5_MeTrFase_CS"/>
</dbReference>
<dbReference type="OrthoDB" id="9808140at2"/>
<keyword evidence="7" id="KW-1185">Reference proteome</keyword>
<dbReference type="InterPro" id="IPR004033">
    <property type="entry name" value="UbiE/COQ5_MeTrFase"/>
</dbReference>
<dbReference type="EC" id="2.1.1.163" evidence="4"/>
<comment type="catalytic activity">
    <reaction evidence="4">
        <text>a 2-demethylmenaquinol + S-adenosyl-L-methionine = a menaquinol + S-adenosyl-L-homocysteine + H(+)</text>
        <dbReference type="Rhea" id="RHEA:42640"/>
        <dbReference type="Rhea" id="RHEA-COMP:9539"/>
        <dbReference type="Rhea" id="RHEA-COMP:9563"/>
        <dbReference type="ChEBI" id="CHEBI:15378"/>
        <dbReference type="ChEBI" id="CHEBI:18151"/>
        <dbReference type="ChEBI" id="CHEBI:55437"/>
        <dbReference type="ChEBI" id="CHEBI:57856"/>
        <dbReference type="ChEBI" id="CHEBI:59789"/>
        <dbReference type="EC" id="2.1.1.163"/>
    </reaction>
</comment>
<comment type="similarity">
    <text evidence="4">Belongs to the class I-like SAM-binding methyltransferase superfamily. MenG/UbiE family.</text>
</comment>
<name>A0A0K2SPM2_LIMPI</name>
<dbReference type="NCBIfam" id="TIGR01934">
    <property type="entry name" value="MenG_MenH_UbiE"/>
    <property type="match status" value="1"/>
</dbReference>
<dbReference type="CDD" id="cd02440">
    <property type="entry name" value="AdoMet_MTases"/>
    <property type="match status" value="1"/>
</dbReference>
<dbReference type="PANTHER" id="PTHR43591:SF24">
    <property type="entry name" value="2-METHOXY-6-POLYPRENYL-1,4-BENZOQUINOL METHYLASE, MITOCHONDRIAL"/>
    <property type="match status" value="1"/>
</dbReference>
<accession>A0A0K2SPM2</accession>
<dbReference type="PROSITE" id="PS51608">
    <property type="entry name" value="SAM_MT_UBIE"/>
    <property type="match status" value="1"/>
</dbReference>
<keyword evidence="1 4" id="KW-0489">Methyltransferase</keyword>
<dbReference type="PANTHER" id="PTHR43591">
    <property type="entry name" value="METHYLTRANSFERASE"/>
    <property type="match status" value="1"/>
</dbReference>
<dbReference type="UniPathway" id="UPA00079">
    <property type="reaction ID" value="UER00169"/>
</dbReference>
<dbReference type="GO" id="GO:0043770">
    <property type="term" value="F:demethylmenaquinone methyltransferase activity"/>
    <property type="evidence" value="ECO:0007669"/>
    <property type="project" value="UniProtKB-UniRule"/>
</dbReference>
<reference evidence="7" key="2">
    <citation type="journal article" date="2016" name="Int. J. Syst. Evol. Microbiol.">
        <title>Complete genome sequence and cell structure of Limnochorda pilosa, a Gram-negative spore-former within the phylum Firmicutes.</title>
        <authorList>
            <person name="Watanabe M."/>
            <person name="Kojima H."/>
            <person name="Fukui M."/>
        </authorList>
    </citation>
    <scope>NUCLEOTIDE SEQUENCE [LARGE SCALE GENOMIC DNA]</scope>
    <source>
        <strain evidence="7">HC45</strain>
    </source>
</reference>
<dbReference type="STRING" id="1555112.LIP_2940"/>
<sequence length="276" mass="30406">MTVEKAEYVQDLFDGIARRYDRMNLIMTAGVWRYWQRVFRRVAGFRDGEQVLDVCCGTGDLTFMAARAVGPGGEVVGLDFSAGMLEVARHKATALNGAASALAPIRWVEGDALALPFQDGSFDRIVTGFGMRNVADVEQAFREMVRVLKPGGEVVCLELSHPPNPMLRIPYLAYFRHVVPLMGAWANRLAPGDAPAPYQWLPESLTHFPDQEGLAGILRRAGLEAVRYTNLTGGIACVHQGRKPEQGPEAGRLRVPERDREPAGGRARPVGTRRRP</sequence>
<keyword evidence="6" id="KW-0830">Ubiquinone</keyword>
<feature type="binding site" evidence="4">
    <location>
        <position position="58"/>
    </location>
    <ligand>
        <name>S-adenosyl-L-methionine</name>
        <dbReference type="ChEBI" id="CHEBI:59789"/>
    </ligand>
</feature>
<dbReference type="EMBL" id="AP014924">
    <property type="protein sequence ID" value="BAS28769.1"/>
    <property type="molecule type" value="Genomic_DNA"/>
</dbReference>
<dbReference type="GO" id="GO:0032259">
    <property type="term" value="P:methylation"/>
    <property type="evidence" value="ECO:0007669"/>
    <property type="project" value="UniProtKB-KW"/>
</dbReference>
<dbReference type="SUPFAM" id="SSF53335">
    <property type="entry name" value="S-adenosyl-L-methionine-dependent methyltransferases"/>
    <property type="match status" value="1"/>
</dbReference>
<evidence type="ECO:0000256" key="4">
    <source>
        <dbReference type="HAMAP-Rule" id="MF_01813"/>
    </source>
</evidence>
<reference evidence="7" key="1">
    <citation type="submission" date="2015-07" db="EMBL/GenBank/DDBJ databases">
        <title>Complete genome sequence and phylogenetic analysis of Limnochorda pilosa.</title>
        <authorList>
            <person name="Watanabe M."/>
            <person name="Kojima H."/>
            <person name="Fukui M."/>
        </authorList>
    </citation>
    <scope>NUCLEOTIDE SEQUENCE [LARGE SCALE GENOMIC DNA]</scope>
    <source>
        <strain evidence="7">HC45</strain>
    </source>
</reference>
<dbReference type="Pfam" id="PF01209">
    <property type="entry name" value="Ubie_methyltran"/>
    <property type="match status" value="1"/>
</dbReference>
<dbReference type="InterPro" id="IPR029063">
    <property type="entry name" value="SAM-dependent_MTases_sf"/>
</dbReference>
<evidence type="ECO:0000256" key="2">
    <source>
        <dbReference type="ARBA" id="ARBA00022679"/>
    </source>
</evidence>
<feature type="binding site" evidence="4">
    <location>
        <position position="79"/>
    </location>
    <ligand>
        <name>S-adenosyl-L-methionine</name>
        <dbReference type="ChEBI" id="CHEBI:59789"/>
    </ligand>
</feature>
<dbReference type="AlphaFoldDB" id="A0A0K2SPM2"/>
<gene>
    <name evidence="4" type="primary">menG</name>
    <name evidence="6" type="ORF">LIP_2940</name>
</gene>
<comment type="pathway">
    <text evidence="4">Quinol/quinone metabolism; menaquinone biosynthesis; menaquinol from 1,4-dihydroxy-2-naphthoate: step 2/2.</text>
</comment>
<dbReference type="Gene3D" id="3.40.50.150">
    <property type="entry name" value="Vaccinia Virus protein VP39"/>
    <property type="match status" value="1"/>
</dbReference>
<keyword evidence="2 4" id="KW-0808">Transferase</keyword>
<keyword evidence="3 4" id="KW-0949">S-adenosyl-L-methionine</keyword>
<feature type="region of interest" description="Disordered" evidence="5">
    <location>
        <begin position="239"/>
        <end position="276"/>
    </location>
</feature>
<keyword evidence="4" id="KW-0474">Menaquinone biosynthesis</keyword>
<feature type="binding site" evidence="4">
    <location>
        <begin position="111"/>
        <end position="112"/>
    </location>
    <ligand>
        <name>S-adenosyl-L-methionine</name>
        <dbReference type="ChEBI" id="CHEBI:59789"/>
    </ligand>
</feature>
<protein>
    <recommendedName>
        <fullName evidence="4">Demethylmenaquinone methyltransferase</fullName>
        <ecNumber evidence="4">2.1.1.163</ecNumber>
    </recommendedName>
</protein>